<dbReference type="CDD" id="cd15066">
    <property type="entry name" value="7tmA_DmOct-betaAR-like"/>
    <property type="match status" value="1"/>
</dbReference>
<dbReference type="PANTHER" id="PTHR24248">
    <property type="entry name" value="ADRENERGIC RECEPTOR-RELATED G-PROTEIN COUPLED RECEPTOR"/>
    <property type="match status" value="1"/>
</dbReference>
<keyword evidence="6 11" id="KW-0472">Membrane</keyword>
<dbReference type="PROSITE" id="PS00237">
    <property type="entry name" value="G_PROTEIN_RECEP_F1_1"/>
    <property type="match status" value="1"/>
</dbReference>
<comment type="subcellular location">
    <subcellularLocation>
        <location evidence="1">Cell membrane</location>
        <topology evidence="1">Multi-pass membrane protein</topology>
    </subcellularLocation>
</comment>
<dbReference type="SMART" id="SM01381">
    <property type="entry name" value="7TM_GPCR_Srsx"/>
    <property type="match status" value="1"/>
</dbReference>
<feature type="compositionally biased region" description="Basic residues" evidence="10">
    <location>
        <begin position="371"/>
        <end position="385"/>
    </location>
</feature>
<dbReference type="Pfam" id="PF00001">
    <property type="entry name" value="7tm_1"/>
    <property type="match status" value="1"/>
</dbReference>
<feature type="region of interest" description="Disordered" evidence="10">
    <location>
        <begin position="346"/>
        <end position="394"/>
    </location>
</feature>
<evidence type="ECO:0000256" key="8">
    <source>
        <dbReference type="ARBA" id="ARBA00023224"/>
    </source>
</evidence>
<evidence type="ECO:0000256" key="9">
    <source>
        <dbReference type="RuleBase" id="RU000688"/>
    </source>
</evidence>
<comment type="similarity">
    <text evidence="9">Belongs to the G-protein coupled receptor 1 family.</text>
</comment>
<feature type="transmembrane region" description="Helical" evidence="11">
    <location>
        <begin position="256"/>
        <end position="275"/>
    </location>
</feature>
<evidence type="ECO:0000313" key="13">
    <source>
        <dbReference type="Proteomes" id="UP000694865"/>
    </source>
</evidence>
<organism evidence="13 14">
    <name type="scientific">Saccoglossus kowalevskii</name>
    <name type="common">Acorn worm</name>
    <dbReference type="NCBI Taxonomy" id="10224"/>
    <lineage>
        <taxon>Eukaryota</taxon>
        <taxon>Metazoa</taxon>
        <taxon>Hemichordata</taxon>
        <taxon>Enteropneusta</taxon>
        <taxon>Harrimaniidae</taxon>
        <taxon>Saccoglossus</taxon>
    </lineage>
</organism>
<dbReference type="PANTHER" id="PTHR24248:SF66">
    <property type="entry name" value="OCTOPAMINE RECEPTOR BETA-3R"/>
    <property type="match status" value="1"/>
</dbReference>
<feature type="transmembrane region" description="Helical" evidence="11">
    <location>
        <begin position="143"/>
        <end position="166"/>
    </location>
</feature>
<evidence type="ECO:0000256" key="3">
    <source>
        <dbReference type="ARBA" id="ARBA00022692"/>
    </source>
</evidence>
<dbReference type="PRINTS" id="PR01103">
    <property type="entry name" value="ADRENERGICR"/>
</dbReference>
<reference evidence="14" key="1">
    <citation type="submission" date="2025-08" db="UniProtKB">
        <authorList>
            <consortium name="RefSeq"/>
        </authorList>
    </citation>
    <scope>IDENTIFICATION</scope>
    <source>
        <tissue evidence="14">Testes</tissue>
    </source>
</reference>
<keyword evidence="3 9" id="KW-0812">Transmembrane</keyword>
<evidence type="ECO:0000256" key="10">
    <source>
        <dbReference type="SAM" id="MobiDB-lite"/>
    </source>
</evidence>
<dbReference type="InterPro" id="IPR000276">
    <property type="entry name" value="GPCR_Rhodpsn"/>
</dbReference>
<accession>A0ABM0GNL8</accession>
<feature type="transmembrane region" description="Helical" evidence="11">
    <location>
        <begin position="290"/>
        <end position="313"/>
    </location>
</feature>
<sequence length="447" mass="51081">MTLSELSTENVSVLEETTVDQRPFVVVIKATVFTIIILLAIGGNILVVLAVCLHQRLRVLTNYLVVSLACTDLLVALFVMPFNASIELTGKWLFGLPFCDVWNSLDVCFSNASLQHLCCIAVDRYVAITQPFEYPNKITKKRIFQMICGVWSSSLLISFVPIHMGWYSTNEHLEYKKTHPEECPFVTNKIYTLISSSVSFWIPCIIMIFTYLKIFLVARRQALLIQASRAITLELSGGDTPGSTQRLTKEHKAAKTLGIIMGAFIACWLPFFLWYTTTMICGDACPYPDILISILFWIGYCNSALNPIIYAFCNRDFRKAFRHLLVDVFWKGRHWGRDYNSYATNGKNEPSFRTRSRLSSTDEAMANHTRPAPRKIRTGTRRKKQNPNPGVKKRIFEMKPRRAPVRSQSENGFTAHYKSLDSNCNSFNSNNQQQIEIDVERKRTMTM</sequence>
<keyword evidence="13" id="KW-1185">Reference proteome</keyword>
<evidence type="ECO:0000313" key="14">
    <source>
        <dbReference type="RefSeq" id="XP_002733926.1"/>
    </source>
</evidence>
<name>A0ABM0GNL8_SACKO</name>
<feature type="transmembrane region" description="Helical" evidence="11">
    <location>
        <begin position="63"/>
        <end position="82"/>
    </location>
</feature>
<gene>
    <name evidence="14" type="primary">LOC100368123</name>
</gene>
<keyword evidence="7 9" id="KW-0675">Receptor</keyword>
<dbReference type="SUPFAM" id="SSF81321">
    <property type="entry name" value="Family A G protein-coupled receptor-like"/>
    <property type="match status" value="1"/>
</dbReference>
<dbReference type="InterPro" id="IPR017452">
    <property type="entry name" value="GPCR_Rhodpsn_7TM"/>
</dbReference>
<feature type="transmembrane region" description="Helical" evidence="11">
    <location>
        <begin position="102"/>
        <end position="122"/>
    </location>
</feature>
<protein>
    <submittedName>
        <fullName evidence="14">Octopamine receptor beta-3R-like</fullName>
    </submittedName>
</protein>
<dbReference type="Proteomes" id="UP000694865">
    <property type="component" value="Unplaced"/>
</dbReference>
<evidence type="ECO:0000256" key="4">
    <source>
        <dbReference type="ARBA" id="ARBA00022989"/>
    </source>
</evidence>
<keyword evidence="2" id="KW-1003">Cell membrane</keyword>
<evidence type="ECO:0000256" key="2">
    <source>
        <dbReference type="ARBA" id="ARBA00022475"/>
    </source>
</evidence>
<evidence type="ECO:0000256" key="11">
    <source>
        <dbReference type="SAM" id="Phobius"/>
    </source>
</evidence>
<keyword evidence="8 9" id="KW-0807">Transducer</keyword>
<evidence type="ECO:0000256" key="7">
    <source>
        <dbReference type="ARBA" id="ARBA00023170"/>
    </source>
</evidence>
<dbReference type="PROSITE" id="PS50262">
    <property type="entry name" value="G_PROTEIN_RECEP_F1_2"/>
    <property type="match status" value="1"/>
</dbReference>
<feature type="compositionally biased region" description="Polar residues" evidence="10">
    <location>
        <begin position="346"/>
        <end position="362"/>
    </location>
</feature>
<evidence type="ECO:0000259" key="12">
    <source>
        <dbReference type="PROSITE" id="PS50262"/>
    </source>
</evidence>
<dbReference type="Gene3D" id="1.20.1070.10">
    <property type="entry name" value="Rhodopsin 7-helix transmembrane proteins"/>
    <property type="match status" value="1"/>
</dbReference>
<evidence type="ECO:0000256" key="6">
    <source>
        <dbReference type="ARBA" id="ARBA00023136"/>
    </source>
</evidence>
<keyword evidence="5 9" id="KW-0297">G-protein coupled receptor</keyword>
<feature type="transmembrane region" description="Helical" evidence="11">
    <location>
        <begin position="24"/>
        <end position="51"/>
    </location>
</feature>
<proteinExistence type="inferred from homology"/>
<evidence type="ECO:0000256" key="5">
    <source>
        <dbReference type="ARBA" id="ARBA00023040"/>
    </source>
</evidence>
<dbReference type="RefSeq" id="XP_002733926.1">
    <property type="nucleotide sequence ID" value="XM_002733880.1"/>
</dbReference>
<feature type="transmembrane region" description="Helical" evidence="11">
    <location>
        <begin position="190"/>
        <end position="212"/>
    </location>
</feature>
<dbReference type="GeneID" id="100368123"/>
<dbReference type="PRINTS" id="PR00237">
    <property type="entry name" value="GPCRRHODOPSN"/>
</dbReference>
<feature type="domain" description="G-protein coupled receptors family 1 profile" evidence="12">
    <location>
        <begin position="43"/>
        <end position="310"/>
    </location>
</feature>
<evidence type="ECO:0000256" key="1">
    <source>
        <dbReference type="ARBA" id="ARBA00004651"/>
    </source>
</evidence>
<keyword evidence="4 11" id="KW-1133">Transmembrane helix</keyword>
<dbReference type="InterPro" id="IPR002233">
    <property type="entry name" value="ADR_fam"/>
</dbReference>